<keyword evidence="11 12" id="KW-0742">SOS response</keyword>
<keyword evidence="7 12" id="KW-0805">Transcription regulation</keyword>
<feature type="domain" description="LexA repressor DNA-binding" evidence="15">
    <location>
        <begin position="1"/>
        <end position="59"/>
    </location>
</feature>
<dbReference type="PRINTS" id="PR00726">
    <property type="entry name" value="LEXASERPTASE"/>
</dbReference>
<keyword evidence="4 12" id="KW-0227">DNA damage</keyword>
<dbReference type="Pfam" id="PF01726">
    <property type="entry name" value="LexA_DNA_bind"/>
    <property type="match status" value="1"/>
</dbReference>
<dbReference type="InterPro" id="IPR006197">
    <property type="entry name" value="Peptidase_S24_LexA"/>
</dbReference>
<dbReference type="KEGG" id="pef:A7E78_02285"/>
<dbReference type="Pfam" id="PF00717">
    <property type="entry name" value="Peptidase_S24"/>
    <property type="match status" value="1"/>
</dbReference>
<accession>A0A1L3GLK5</accession>
<evidence type="ECO:0000256" key="10">
    <source>
        <dbReference type="ARBA" id="ARBA00023204"/>
    </source>
</evidence>
<dbReference type="Gene3D" id="1.10.10.10">
    <property type="entry name" value="Winged helix-like DNA-binding domain superfamily/Winged helix DNA-binding domain"/>
    <property type="match status" value="1"/>
</dbReference>
<dbReference type="SUPFAM" id="SSF46785">
    <property type="entry name" value="Winged helix' DNA-binding domain"/>
    <property type="match status" value="1"/>
</dbReference>
<dbReference type="SUPFAM" id="SSF51306">
    <property type="entry name" value="LexA/Signal peptidase"/>
    <property type="match status" value="1"/>
</dbReference>
<keyword evidence="6 12" id="KW-0068">Autocatalytic cleavage</keyword>
<dbReference type="RefSeq" id="WP_072282745.1">
    <property type="nucleotide sequence ID" value="NZ_CP015519.1"/>
</dbReference>
<dbReference type="Proteomes" id="UP000182517">
    <property type="component" value="Chromosome"/>
</dbReference>
<organism evidence="16 17">
    <name type="scientific">Syntrophotalea acetylenivorans</name>
    <dbReference type="NCBI Taxonomy" id="1842532"/>
    <lineage>
        <taxon>Bacteria</taxon>
        <taxon>Pseudomonadati</taxon>
        <taxon>Thermodesulfobacteriota</taxon>
        <taxon>Desulfuromonadia</taxon>
        <taxon>Desulfuromonadales</taxon>
        <taxon>Syntrophotaleaceae</taxon>
        <taxon>Syntrophotalea</taxon>
    </lineage>
</organism>
<dbReference type="InterPro" id="IPR006199">
    <property type="entry name" value="LexA_DNA-bd_dom"/>
</dbReference>
<dbReference type="PANTHER" id="PTHR33516">
    <property type="entry name" value="LEXA REPRESSOR"/>
    <property type="match status" value="1"/>
</dbReference>
<evidence type="ECO:0000259" key="15">
    <source>
        <dbReference type="Pfam" id="PF01726"/>
    </source>
</evidence>
<keyword evidence="2 12" id="KW-0678">Repressor</keyword>
<sequence length="202" mass="21942">MSPITPKQKQVFEFISQYIESQGFAPSQQEIAKAFGFRSLGTVQNYLVRLEREGLLSRNWNGRRSLRLAAAAEPEQGMKLPLAGTVAAGKPIEAIETSDSIDVPPAMVGTGEHFVLHVAGDSMIDDGILDGDYVVVRKQVTAENGQTVVALLDNEATVKRLHRNGQSIELHPANPTMQPITVAADVPFGIEGVVVGVIRHYR</sequence>
<dbReference type="GO" id="GO:0006281">
    <property type="term" value="P:DNA repair"/>
    <property type="evidence" value="ECO:0007669"/>
    <property type="project" value="UniProtKB-UniRule"/>
</dbReference>
<dbReference type="InterPro" id="IPR006200">
    <property type="entry name" value="LexA"/>
</dbReference>
<dbReference type="InterPro" id="IPR036390">
    <property type="entry name" value="WH_DNA-bd_sf"/>
</dbReference>
<dbReference type="GO" id="GO:0006508">
    <property type="term" value="P:proteolysis"/>
    <property type="evidence" value="ECO:0007669"/>
    <property type="project" value="InterPro"/>
</dbReference>
<feature type="domain" description="Peptidase S24/S26A/S26B/S26C" evidence="14">
    <location>
        <begin position="81"/>
        <end position="195"/>
    </location>
</feature>
<keyword evidence="9 12" id="KW-0804">Transcription</keyword>
<keyword evidence="10 12" id="KW-0234">DNA repair</keyword>
<dbReference type="InterPro" id="IPR015927">
    <property type="entry name" value="Peptidase_S24_S26A/B/C"/>
</dbReference>
<dbReference type="InterPro" id="IPR050077">
    <property type="entry name" value="LexA_repressor"/>
</dbReference>
<keyword evidence="5 12" id="KW-0378">Hydrolase</keyword>
<dbReference type="GO" id="GO:0006260">
    <property type="term" value="P:DNA replication"/>
    <property type="evidence" value="ECO:0007669"/>
    <property type="project" value="UniProtKB-UniRule"/>
</dbReference>
<dbReference type="STRING" id="1842532.A7E78_02285"/>
<keyword evidence="8 12" id="KW-0238">DNA-binding</keyword>
<evidence type="ECO:0000256" key="2">
    <source>
        <dbReference type="ARBA" id="ARBA00022491"/>
    </source>
</evidence>
<comment type="function">
    <text evidence="12">Represses a number of genes involved in the response to DNA damage (SOS response), including recA and lexA. In the presence of single-stranded DNA, RecA interacts with LexA causing an autocatalytic cleavage which disrupts the DNA-binding part of LexA, leading to derepression of the SOS regulon and eventually DNA repair.</text>
</comment>
<feature type="site" description="Cleavage; by autolysis" evidence="12">
    <location>
        <begin position="88"/>
        <end position="89"/>
    </location>
</feature>
<evidence type="ECO:0000256" key="4">
    <source>
        <dbReference type="ARBA" id="ARBA00022763"/>
    </source>
</evidence>
<dbReference type="FunFam" id="2.10.109.10:FF:000001">
    <property type="entry name" value="LexA repressor"/>
    <property type="match status" value="1"/>
</dbReference>
<dbReference type="GO" id="GO:0003677">
    <property type="term" value="F:DNA binding"/>
    <property type="evidence" value="ECO:0007669"/>
    <property type="project" value="UniProtKB-UniRule"/>
</dbReference>
<evidence type="ECO:0000256" key="7">
    <source>
        <dbReference type="ARBA" id="ARBA00023015"/>
    </source>
</evidence>
<dbReference type="Gene3D" id="2.10.109.10">
    <property type="entry name" value="Umud Fragment, subunit A"/>
    <property type="match status" value="1"/>
</dbReference>
<feature type="active site" description="For autocatalytic cleavage activity" evidence="12">
    <location>
        <position position="122"/>
    </location>
</feature>
<dbReference type="GO" id="GO:0045892">
    <property type="term" value="P:negative regulation of DNA-templated transcription"/>
    <property type="evidence" value="ECO:0007669"/>
    <property type="project" value="UniProtKB-UniRule"/>
</dbReference>
<dbReference type="GO" id="GO:0004252">
    <property type="term" value="F:serine-type endopeptidase activity"/>
    <property type="evidence" value="ECO:0007669"/>
    <property type="project" value="UniProtKB-UniRule"/>
</dbReference>
<feature type="DNA-binding region" description="H-T-H motif" evidence="12">
    <location>
        <begin position="28"/>
        <end position="48"/>
    </location>
</feature>
<dbReference type="PANTHER" id="PTHR33516:SF2">
    <property type="entry name" value="LEXA REPRESSOR-RELATED"/>
    <property type="match status" value="1"/>
</dbReference>
<evidence type="ECO:0000256" key="13">
    <source>
        <dbReference type="RuleBase" id="RU003991"/>
    </source>
</evidence>
<dbReference type="AlphaFoldDB" id="A0A1L3GLK5"/>
<protein>
    <recommendedName>
        <fullName evidence="12">LexA repressor</fullName>
        <ecNumber evidence="12">3.4.21.88</ecNumber>
    </recommendedName>
</protein>
<comment type="catalytic activity">
    <reaction evidence="12">
        <text>Hydrolysis of Ala-|-Gly bond in repressor LexA.</text>
        <dbReference type="EC" id="3.4.21.88"/>
    </reaction>
</comment>
<comment type="similarity">
    <text evidence="1 12 13">Belongs to the peptidase S24 family.</text>
</comment>
<evidence type="ECO:0000259" key="14">
    <source>
        <dbReference type="Pfam" id="PF00717"/>
    </source>
</evidence>
<evidence type="ECO:0000256" key="12">
    <source>
        <dbReference type="HAMAP-Rule" id="MF_00015"/>
    </source>
</evidence>
<dbReference type="GO" id="GO:0009432">
    <property type="term" value="P:SOS response"/>
    <property type="evidence" value="ECO:0007669"/>
    <property type="project" value="UniProtKB-UniRule"/>
</dbReference>
<reference evidence="16 17" key="1">
    <citation type="journal article" date="2017" name="Genome Announc.">
        <title>Complete Genome Sequences of Two Acetylene-Fermenting Pelobacter acetylenicus Strains.</title>
        <authorList>
            <person name="Sutton J.M."/>
            <person name="Baesman S.M."/>
            <person name="Fierst J.L."/>
            <person name="Poret-Peterson A.T."/>
            <person name="Oremland R.S."/>
            <person name="Dunlap D.S."/>
            <person name="Akob D.M."/>
        </authorList>
    </citation>
    <scope>NUCLEOTIDE SEQUENCE [LARGE SCALE GENOMIC DNA]</scope>
    <source>
        <strain evidence="16 17">SFB93</strain>
    </source>
</reference>
<name>A0A1L3GLK5_9BACT</name>
<dbReference type="InterPro" id="IPR039418">
    <property type="entry name" value="LexA-like"/>
</dbReference>
<evidence type="ECO:0000256" key="9">
    <source>
        <dbReference type="ARBA" id="ARBA00023163"/>
    </source>
</evidence>
<evidence type="ECO:0000256" key="11">
    <source>
        <dbReference type="ARBA" id="ARBA00023236"/>
    </source>
</evidence>
<dbReference type="EC" id="3.4.21.88" evidence="12"/>
<dbReference type="OrthoDB" id="9802364at2"/>
<evidence type="ECO:0000256" key="6">
    <source>
        <dbReference type="ARBA" id="ARBA00022813"/>
    </source>
</evidence>
<feature type="active site" description="For autocatalytic cleavage activity" evidence="12">
    <location>
        <position position="159"/>
    </location>
</feature>
<gene>
    <name evidence="12" type="primary">lexA</name>
    <name evidence="16" type="ORF">A7E78_02285</name>
</gene>
<evidence type="ECO:0000256" key="8">
    <source>
        <dbReference type="ARBA" id="ARBA00023125"/>
    </source>
</evidence>
<evidence type="ECO:0000256" key="3">
    <source>
        <dbReference type="ARBA" id="ARBA00022705"/>
    </source>
</evidence>
<dbReference type="NCBIfam" id="TIGR00498">
    <property type="entry name" value="lexA"/>
    <property type="match status" value="1"/>
</dbReference>
<dbReference type="EMBL" id="CP015519">
    <property type="protein sequence ID" value="APG26785.1"/>
    <property type="molecule type" value="Genomic_DNA"/>
</dbReference>
<dbReference type="CDD" id="cd06529">
    <property type="entry name" value="S24_LexA-like"/>
    <property type="match status" value="1"/>
</dbReference>
<dbReference type="InterPro" id="IPR036286">
    <property type="entry name" value="LexA/Signal_pep-like_sf"/>
</dbReference>
<evidence type="ECO:0000313" key="16">
    <source>
        <dbReference type="EMBL" id="APG26785.1"/>
    </source>
</evidence>
<evidence type="ECO:0000256" key="1">
    <source>
        <dbReference type="ARBA" id="ARBA00007484"/>
    </source>
</evidence>
<dbReference type="HAMAP" id="MF_00015">
    <property type="entry name" value="LexA"/>
    <property type="match status" value="1"/>
</dbReference>
<evidence type="ECO:0000256" key="5">
    <source>
        <dbReference type="ARBA" id="ARBA00022801"/>
    </source>
</evidence>
<keyword evidence="17" id="KW-1185">Reference proteome</keyword>
<keyword evidence="3 12" id="KW-0235">DNA replication</keyword>
<proteinExistence type="inferred from homology"/>
<evidence type="ECO:0000313" key="17">
    <source>
        <dbReference type="Proteomes" id="UP000182517"/>
    </source>
</evidence>
<dbReference type="InterPro" id="IPR036388">
    <property type="entry name" value="WH-like_DNA-bd_sf"/>
</dbReference>
<comment type="subunit">
    <text evidence="12">Homodimer.</text>
</comment>